<evidence type="ECO:0000313" key="3">
    <source>
        <dbReference type="Proteomes" id="UP001151760"/>
    </source>
</evidence>
<evidence type="ECO:0000256" key="1">
    <source>
        <dbReference type="SAM" id="MobiDB-lite"/>
    </source>
</evidence>
<gene>
    <name evidence="2" type="ORF">Tco_1092923</name>
</gene>
<reference evidence="2" key="2">
    <citation type="submission" date="2022-01" db="EMBL/GenBank/DDBJ databases">
        <authorList>
            <person name="Yamashiro T."/>
            <person name="Shiraishi A."/>
            <person name="Satake H."/>
            <person name="Nakayama K."/>
        </authorList>
    </citation>
    <scope>NUCLEOTIDE SEQUENCE</scope>
</reference>
<feature type="region of interest" description="Disordered" evidence="1">
    <location>
        <begin position="1"/>
        <end position="24"/>
    </location>
</feature>
<keyword evidence="3" id="KW-1185">Reference proteome</keyword>
<organism evidence="2 3">
    <name type="scientific">Tanacetum coccineum</name>
    <dbReference type="NCBI Taxonomy" id="301880"/>
    <lineage>
        <taxon>Eukaryota</taxon>
        <taxon>Viridiplantae</taxon>
        <taxon>Streptophyta</taxon>
        <taxon>Embryophyta</taxon>
        <taxon>Tracheophyta</taxon>
        <taxon>Spermatophyta</taxon>
        <taxon>Magnoliopsida</taxon>
        <taxon>eudicotyledons</taxon>
        <taxon>Gunneridae</taxon>
        <taxon>Pentapetalae</taxon>
        <taxon>asterids</taxon>
        <taxon>campanulids</taxon>
        <taxon>Asterales</taxon>
        <taxon>Asteraceae</taxon>
        <taxon>Asteroideae</taxon>
        <taxon>Anthemideae</taxon>
        <taxon>Anthemidinae</taxon>
        <taxon>Tanacetum</taxon>
    </lineage>
</organism>
<protein>
    <submittedName>
        <fullName evidence="2">Uncharacterized protein</fullName>
    </submittedName>
</protein>
<name>A0ABQ5IBK3_9ASTR</name>
<dbReference type="Proteomes" id="UP001151760">
    <property type="component" value="Unassembled WGS sequence"/>
</dbReference>
<feature type="compositionally biased region" description="Polar residues" evidence="1">
    <location>
        <begin position="15"/>
        <end position="24"/>
    </location>
</feature>
<comment type="caution">
    <text evidence="2">The sequence shown here is derived from an EMBL/GenBank/DDBJ whole genome shotgun (WGS) entry which is preliminary data.</text>
</comment>
<sequence length="108" mass="12075">MVTSAEFRKTRRTHTTAVYNRQTSKAQDDRAIIHSLITSATPTQENEATSTHLLALMPLDLESHTDENTTPTNALKSTISCKSFFSIHEFRDNQLELLDAQKAAAMNP</sequence>
<proteinExistence type="predicted"/>
<dbReference type="EMBL" id="BQNB010020576">
    <property type="protein sequence ID" value="GJT97405.1"/>
    <property type="molecule type" value="Genomic_DNA"/>
</dbReference>
<reference evidence="2" key="1">
    <citation type="journal article" date="2022" name="Int. J. Mol. Sci.">
        <title>Draft Genome of Tanacetum Coccineum: Genomic Comparison of Closely Related Tanacetum-Family Plants.</title>
        <authorList>
            <person name="Yamashiro T."/>
            <person name="Shiraishi A."/>
            <person name="Nakayama K."/>
            <person name="Satake H."/>
        </authorList>
    </citation>
    <scope>NUCLEOTIDE SEQUENCE</scope>
</reference>
<evidence type="ECO:0000313" key="2">
    <source>
        <dbReference type="EMBL" id="GJT97405.1"/>
    </source>
</evidence>
<accession>A0ABQ5IBK3</accession>